<gene>
    <name evidence="2" type="ORF">ALQ95_100742</name>
</gene>
<proteinExistence type="predicted"/>
<dbReference type="AlphaFoldDB" id="A0A3M2VRI7"/>
<evidence type="ECO:0000313" key="2">
    <source>
        <dbReference type="EMBL" id="RML41782.1"/>
    </source>
</evidence>
<dbReference type="EMBL" id="RBNR01000244">
    <property type="protein sequence ID" value="RML41782.1"/>
    <property type="molecule type" value="Genomic_DNA"/>
</dbReference>
<dbReference type="Proteomes" id="UP000280292">
    <property type="component" value="Unassembled WGS sequence"/>
</dbReference>
<accession>A0A3M2VRI7</accession>
<keyword evidence="1" id="KW-0732">Signal</keyword>
<protein>
    <submittedName>
        <fullName evidence="2">Uncharacterized protein</fullName>
    </submittedName>
</protein>
<reference evidence="2 3" key="1">
    <citation type="submission" date="2018-08" db="EMBL/GenBank/DDBJ databases">
        <title>Recombination of ecologically and evolutionarily significant loci maintains genetic cohesion in the Pseudomonas syringae species complex.</title>
        <authorList>
            <person name="Dillon M."/>
            <person name="Thakur S."/>
            <person name="Almeida R.N.D."/>
            <person name="Weir B.S."/>
            <person name="Guttman D.S."/>
        </authorList>
    </citation>
    <scope>NUCLEOTIDE SEQUENCE [LARGE SCALE GENOMIC DNA]</scope>
    <source>
        <strain evidence="2 3">ICMP 3883</strain>
    </source>
</reference>
<name>A0A3M2VRI7_PSESI</name>
<organism evidence="2 3">
    <name type="scientific">Pseudomonas syringae pv. ribicola</name>
    <dbReference type="NCBI Taxonomy" id="55398"/>
    <lineage>
        <taxon>Bacteria</taxon>
        <taxon>Pseudomonadati</taxon>
        <taxon>Pseudomonadota</taxon>
        <taxon>Gammaproteobacteria</taxon>
        <taxon>Pseudomonadales</taxon>
        <taxon>Pseudomonadaceae</taxon>
        <taxon>Pseudomonas</taxon>
    </lineage>
</organism>
<sequence length="164" mass="17975">MLMKRTTLFVLALTVLSSSLAHAAEQLKVSTYVKVDGKALPVQIDYVESGKQVVYTKHDSIEYVTSVTKGVERKKVRALGLSGKITPRLVKPDGTVRITGELSFVGIDRMKTVKYGASDYQLPKFWSQLIALLPKKGNVGEAITLDHYSGSGHVLDVEVTVTRP</sequence>
<feature type="chain" id="PRO_5018088953" evidence="1">
    <location>
        <begin position="24"/>
        <end position="164"/>
    </location>
</feature>
<feature type="signal peptide" evidence="1">
    <location>
        <begin position="1"/>
        <end position="23"/>
    </location>
</feature>
<evidence type="ECO:0000313" key="3">
    <source>
        <dbReference type="Proteomes" id="UP000280292"/>
    </source>
</evidence>
<comment type="caution">
    <text evidence="2">The sequence shown here is derived from an EMBL/GenBank/DDBJ whole genome shotgun (WGS) entry which is preliminary data.</text>
</comment>
<evidence type="ECO:0000256" key="1">
    <source>
        <dbReference type="SAM" id="SignalP"/>
    </source>
</evidence>